<comment type="caution">
    <text evidence="2">The sequence shown here is derived from an EMBL/GenBank/DDBJ whole genome shotgun (WGS) entry which is preliminary data.</text>
</comment>
<evidence type="ECO:0000313" key="3">
    <source>
        <dbReference type="Proteomes" id="UP000291343"/>
    </source>
</evidence>
<feature type="signal peptide" evidence="1">
    <location>
        <begin position="1"/>
        <end position="24"/>
    </location>
</feature>
<dbReference type="AlphaFoldDB" id="A0A482XGU2"/>
<proteinExistence type="predicted"/>
<dbReference type="EMBL" id="QKKF02009929">
    <property type="protein sequence ID" value="RZF45106.1"/>
    <property type="molecule type" value="Genomic_DNA"/>
</dbReference>
<organism evidence="2 3">
    <name type="scientific">Laodelphax striatellus</name>
    <name type="common">Small brown planthopper</name>
    <name type="synonym">Delphax striatella</name>
    <dbReference type="NCBI Taxonomy" id="195883"/>
    <lineage>
        <taxon>Eukaryota</taxon>
        <taxon>Metazoa</taxon>
        <taxon>Ecdysozoa</taxon>
        <taxon>Arthropoda</taxon>
        <taxon>Hexapoda</taxon>
        <taxon>Insecta</taxon>
        <taxon>Pterygota</taxon>
        <taxon>Neoptera</taxon>
        <taxon>Paraneoptera</taxon>
        <taxon>Hemiptera</taxon>
        <taxon>Auchenorrhyncha</taxon>
        <taxon>Fulgoroidea</taxon>
        <taxon>Delphacidae</taxon>
        <taxon>Criomorphinae</taxon>
        <taxon>Laodelphax</taxon>
    </lineage>
</organism>
<reference evidence="2 3" key="1">
    <citation type="journal article" date="2017" name="Gigascience">
        <title>Genome sequence of the small brown planthopper, Laodelphax striatellus.</title>
        <authorList>
            <person name="Zhu J."/>
            <person name="Jiang F."/>
            <person name="Wang X."/>
            <person name="Yang P."/>
            <person name="Bao Y."/>
            <person name="Zhao W."/>
            <person name="Wang W."/>
            <person name="Lu H."/>
            <person name="Wang Q."/>
            <person name="Cui N."/>
            <person name="Li J."/>
            <person name="Chen X."/>
            <person name="Luo L."/>
            <person name="Yu J."/>
            <person name="Kang L."/>
            <person name="Cui F."/>
        </authorList>
    </citation>
    <scope>NUCLEOTIDE SEQUENCE [LARGE SCALE GENOMIC DNA]</scope>
    <source>
        <strain evidence="2">Lst14</strain>
    </source>
</reference>
<evidence type="ECO:0000313" key="2">
    <source>
        <dbReference type="EMBL" id="RZF45106.1"/>
    </source>
</evidence>
<dbReference type="InterPro" id="IPR029034">
    <property type="entry name" value="Cystine-knot_cytokine"/>
</dbReference>
<accession>A0A482XGU2</accession>
<dbReference type="Gene3D" id="2.10.90.10">
    <property type="entry name" value="Cystine-knot cytokines"/>
    <property type="match status" value="1"/>
</dbReference>
<evidence type="ECO:0000256" key="1">
    <source>
        <dbReference type="SAM" id="SignalP"/>
    </source>
</evidence>
<keyword evidence="1" id="KW-0732">Signal</keyword>
<name>A0A482XGU2_LAOST</name>
<gene>
    <name evidence="2" type="ORF">LSTR_LSTR013986</name>
</gene>
<sequence>MMSVTLIVFLVILVIAIFSRKTESAPVSAEIPETRSLKQLDSITKCPFEVKEDYDPERTPQRIQKVVCKPIPCQDCDAEFHCVQATVEFEVFYKSGGKPSQLPIEYGCYYTKLDAESVEINNLPEVST</sequence>
<dbReference type="InParanoid" id="A0A482XGU2"/>
<protein>
    <submittedName>
        <fullName evidence="2">Uncharacterized protein</fullName>
    </submittedName>
</protein>
<keyword evidence="3" id="KW-1185">Reference proteome</keyword>
<dbReference type="Proteomes" id="UP000291343">
    <property type="component" value="Unassembled WGS sequence"/>
</dbReference>
<feature type="chain" id="PRO_5019723657" evidence="1">
    <location>
        <begin position="25"/>
        <end position="128"/>
    </location>
</feature>